<evidence type="ECO:0000256" key="1">
    <source>
        <dbReference type="SAM" id="MobiDB-lite"/>
    </source>
</evidence>
<dbReference type="EMBL" id="JAEPRB010000772">
    <property type="protein sequence ID" value="KAG2212191.1"/>
    <property type="molecule type" value="Genomic_DNA"/>
</dbReference>
<name>A0A8H7RM60_9FUNG</name>
<accession>A0A8H7RM60</accession>
<evidence type="ECO:0000313" key="2">
    <source>
        <dbReference type="EMBL" id="KAG2212191.1"/>
    </source>
</evidence>
<feature type="compositionally biased region" description="Low complexity" evidence="1">
    <location>
        <begin position="398"/>
        <end position="414"/>
    </location>
</feature>
<gene>
    <name evidence="2" type="ORF">INT45_004819</name>
</gene>
<organism evidence="2 3">
    <name type="scientific">Circinella minor</name>
    <dbReference type="NCBI Taxonomy" id="1195481"/>
    <lineage>
        <taxon>Eukaryota</taxon>
        <taxon>Fungi</taxon>
        <taxon>Fungi incertae sedis</taxon>
        <taxon>Mucoromycota</taxon>
        <taxon>Mucoromycotina</taxon>
        <taxon>Mucoromycetes</taxon>
        <taxon>Mucorales</taxon>
        <taxon>Lichtheimiaceae</taxon>
        <taxon>Circinella</taxon>
    </lineage>
</organism>
<dbReference type="OrthoDB" id="2269626at2759"/>
<evidence type="ECO:0000313" key="3">
    <source>
        <dbReference type="Proteomes" id="UP000646827"/>
    </source>
</evidence>
<feature type="region of interest" description="Disordered" evidence="1">
    <location>
        <begin position="392"/>
        <end position="427"/>
    </location>
</feature>
<protein>
    <submittedName>
        <fullName evidence="2">Uncharacterized protein</fullName>
    </submittedName>
</protein>
<reference evidence="2 3" key="1">
    <citation type="submission" date="2020-12" db="EMBL/GenBank/DDBJ databases">
        <title>Metabolic potential, ecology and presence of endohyphal bacteria is reflected in genomic diversity of Mucoromycotina.</title>
        <authorList>
            <person name="Muszewska A."/>
            <person name="Okrasinska A."/>
            <person name="Steczkiewicz K."/>
            <person name="Drgas O."/>
            <person name="Orlowska M."/>
            <person name="Perlinska-Lenart U."/>
            <person name="Aleksandrzak-Piekarczyk T."/>
            <person name="Szatraj K."/>
            <person name="Zielenkiewicz U."/>
            <person name="Pilsyk S."/>
            <person name="Malc E."/>
            <person name="Mieczkowski P."/>
            <person name="Kruszewska J.S."/>
            <person name="Biernat P."/>
            <person name="Pawlowska J."/>
        </authorList>
    </citation>
    <scope>NUCLEOTIDE SEQUENCE [LARGE SCALE GENOMIC DNA]</scope>
    <source>
        <strain evidence="2 3">CBS 142.35</strain>
    </source>
</reference>
<sequence length="445" mass="50479">MRGVYTPTIFRLHYSHKITLNHIEKPQQLRSIFFEAFAKIDALSINDIERSVFDCATFLNQINSEILHLGCQLTIDNGSNNNDNNVDEIDDEQAAIKMELELAEKAAAESLVVRRQEIALRFNRDVESLGASSLPVLHRNFGKRNAYTHFLSSNYTPEGYKQLLASDPKQARAIMKQKALVWKTLGKMECGIESACFLAASSHEHHKSIQPSNNGYGSVGGIKFINDMDTDAIKFSPSTMPDSFRAEMINFNRQLDENTGISTENTGSNVVLVDVSDSKNGAIHVRCPGANAADANRSTRQSSQYADNYEISCHMLKSYQEAVDKVDPGKTHKRFAAYSERRIHKKVKLVNWPSDINCKCPSDLTNEDRATILMLIRTNNESRRIRYEPITEVQPSSQEQEQVQQQTQQLQQQLEQEEKQNLEEEEAAEQHLQALMQELERAKQQ</sequence>
<proteinExistence type="predicted"/>
<dbReference type="Proteomes" id="UP000646827">
    <property type="component" value="Unassembled WGS sequence"/>
</dbReference>
<keyword evidence="3" id="KW-1185">Reference proteome</keyword>
<dbReference type="AlphaFoldDB" id="A0A8H7RM60"/>
<comment type="caution">
    <text evidence="2">The sequence shown here is derived from an EMBL/GenBank/DDBJ whole genome shotgun (WGS) entry which is preliminary data.</text>
</comment>